<sequence length="336" mass="39410">MNSKLIVKSAEGHLKSFFQPFSRPENVSNLFVLSCQRACYDRPHRWPWYYTRYNPHFKSFQNEDPFELAKYFVHICNLLNEPVTHKFCSEMENSLNRKLRGHILSNDVIHKTWQEKLLGYSSKRKRYLKNPYLDMVEFLSGTMRVQHPFLFVRDAASQIFGKAIPSDAAIQQIAKIAPKIVECGYATSGYWSYMLKQVGCDVKCLTVGKPYLQKSVEWDPIKPIVDVRPGDFFEQTNCDDYALLFVWPHDPAVSQNLYWDETSYLAKQKNFEELENWRGDTVITVSQSQNDIVFDAGLKYFPSAREEDNWKIVETIDIPQWIGANDKIRIFRRTEK</sequence>
<accession>A0ABV2AFW4</accession>
<proteinExistence type="predicted"/>
<evidence type="ECO:0000313" key="1">
    <source>
        <dbReference type="EMBL" id="MES1918142.1"/>
    </source>
</evidence>
<protein>
    <submittedName>
        <fullName evidence="1">Uncharacterized protein</fullName>
    </submittedName>
</protein>
<dbReference type="Proteomes" id="UP001439008">
    <property type="component" value="Unassembled WGS sequence"/>
</dbReference>
<dbReference type="EMBL" id="JBDODL010000020">
    <property type="protein sequence ID" value="MES1918142.1"/>
    <property type="molecule type" value="Genomic_DNA"/>
</dbReference>
<dbReference type="PANTHER" id="PTHR39290">
    <property type="entry name" value="C3H1-TYPE DOMAIN-CONTAINING PROTEIN-RELATED"/>
    <property type="match status" value="1"/>
</dbReference>
<reference evidence="1 2" key="1">
    <citation type="journal article" date="2024" name="BMC Biol.">
        <title>Comparative genomics of Ascetosporea gives new insight into the evolutionary basis for animal parasitism in Rhizaria.</title>
        <authorList>
            <person name="Hiltunen Thoren M."/>
            <person name="Onut-Brannstrom I."/>
            <person name="Alfjorden A."/>
            <person name="Peckova H."/>
            <person name="Swords F."/>
            <person name="Hooper C."/>
            <person name="Holzer A.S."/>
            <person name="Bass D."/>
            <person name="Burki F."/>
        </authorList>
    </citation>
    <scope>NUCLEOTIDE SEQUENCE [LARGE SCALE GENOMIC DNA]</scope>
    <source>
        <strain evidence="1">20-A016</strain>
    </source>
</reference>
<comment type="caution">
    <text evidence="1">The sequence shown here is derived from an EMBL/GenBank/DDBJ whole genome shotgun (WGS) entry which is preliminary data.</text>
</comment>
<organism evidence="1 2">
    <name type="scientific">Bonamia ostreae</name>
    <dbReference type="NCBI Taxonomy" id="126728"/>
    <lineage>
        <taxon>Eukaryota</taxon>
        <taxon>Sar</taxon>
        <taxon>Rhizaria</taxon>
        <taxon>Endomyxa</taxon>
        <taxon>Ascetosporea</taxon>
        <taxon>Haplosporida</taxon>
        <taxon>Bonamia</taxon>
    </lineage>
</organism>
<evidence type="ECO:0000313" key="2">
    <source>
        <dbReference type="Proteomes" id="UP001439008"/>
    </source>
</evidence>
<gene>
    <name evidence="1" type="ORF">MHBO_000156</name>
</gene>
<keyword evidence="2" id="KW-1185">Reference proteome</keyword>
<dbReference type="PANTHER" id="PTHR39290:SF6">
    <property type="entry name" value="S-ADENOSYL-L-METHIONINE-DEPENDENT METHYLTRANSFERASES SUPERFAMILY PROTEIN"/>
    <property type="match status" value="1"/>
</dbReference>
<name>A0ABV2AFW4_9EUKA</name>